<sequence length="126" mass="13195">MLSKTLISCCALAVISTAAVAAEQSAGMAVVRDKQTGQLRPATAAELRAMQGKLPQPHMVRPQPQVSVRADGTHGALLGERGMVYSVVSRTPDGKLVQRCVEGEDAAQHAAHQDVATPAGGRQNEQ</sequence>
<feature type="chain" id="PRO_5047425486" description="Secreted protein" evidence="2">
    <location>
        <begin position="22"/>
        <end position="126"/>
    </location>
</feature>
<dbReference type="EMBL" id="VVIW01000019">
    <property type="protein sequence ID" value="NHZ43362.1"/>
    <property type="molecule type" value="Genomic_DNA"/>
</dbReference>
<proteinExistence type="predicted"/>
<dbReference type="Proteomes" id="UP000819052">
    <property type="component" value="Unassembled WGS sequence"/>
</dbReference>
<feature type="signal peptide" evidence="2">
    <location>
        <begin position="1"/>
        <end position="21"/>
    </location>
</feature>
<protein>
    <recommendedName>
        <fullName evidence="5">Secreted protein</fullName>
    </recommendedName>
</protein>
<evidence type="ECO:0008006" key="5">
    <source>
        <dbReference type="Google" id="ProtNLM"/>
    </source>
</evidence>
<keyword evidence="2" id="KW-0732">Signal</keyword>
<feature type="region of interest" description="Disordered" evidence="1">
    <location>
        <begin position="104"/>
        <end position="126"/>
    </location>
</feature>
<reference evidence="3 4" key="1">
    <citation type="submission" date="2019-09" db="EMBL/GenBank/DDBJ databases">
        <title>Taxonomy of Antarctic Massilia spp.: description of Massilia rubra sp. nov., Massilia aquatica sp. nov., Massilia mucilaginosa sp. nov., Massilia frigida sp. nov. isolated from streams, lakes and regoliths.</title>
        <authorList>
            <person name="Holochova P."/>
            <person name="Sedlacek I."/>
            <person name="Kralova S."/>
            <person name="Maslanova I."/>
            <person name="Busse H.-J."/>
            <person name="Stankova E."/>
            <person name="Vrbovska V."/>
            <person name="Kovarovic V."/>
            <person name="Bartak M."/>
            <person name="Svec P."/>
            <person name="Pantucek R."/>
        </authorList>
    </citation>
    <scope>NUCLEOTIDE SEQUENCE [LARGE SCALE GENOMIC DNA]</scope>
    <source>
        <strain evidence="3 4">CCM 8693</strain>
    </source>
</reference>
<organism evidence="3 4">
    <name type="scientific">Massilia aquatica</name>
    <dbReference type="NCBI Taxonomy" id="2609000"/>
    <lineage>
        <taxon>Bacteria</taxon>
        <taxon>Pseudomonadati</taxon>
        <taxon>Pseudomonadota</taxon>
        <taxon>Betaproteobacteria</taxon>
        <taxon>Burkholderiales</taxon>
        <taxon>Oxalobacteraceae</taxon>
        <taxon>Telluria group</taxon>
        <taxon>Massilia</taxon>
    </lineage>
</organism>
<keyword evidence="4" id="KW-1185">Reference proteome</keyword>
<accession>A0ABX0M8R2</accession>
<dbReference type="NCBIfam" id="NF047450">
    <property type="entry name" value="post-PEP-CTERM_1"/>
    <property type="match status" value="1"/>
</dbReference>
<evidence type="ECO:0000313" key="4">
    <source>
        <dbReference type="Proteomes" id="UP000819052"/>
    </source>
</evidence>
<name>A0ABX0M8R2_9BURK</name>
<evidence type="ECO:0000256" key="1">
    <source>
        <dbReference type="SAM" id="MobiDB-lite"/>
    </source>
</evidence>
<comment type="caution">
    <text evidence="3">The sequence shown here is derived from an EMBL/GenBank/DDBJ whole genome shotgun (WGS) entry which is preliminary data.</text>
</comment>
<evidence type="ECO:0000256" key="2">
    <source>
        <dbReference type="SAM" id="SignalP"/>
    </source>
</evidence>
<evidence type="ECO:0000313" key="3">
    <source>
        <dbReference type="EMBL" id="NHZ43362.1"/>
    </source>
</evidence>
<gene>
    <name evidence="3" type="ORF">F1609_24770</name>
</gene>
<dbReference type="RefSeq" id="WP_167079339.1">
    <property type="nucleotide sequence ID" value="NZ_VVIW01000019.1"/>
</dbReference>